<reference evidence="1" key="1">
    <citation type="submission" date="2021-06" db="EMBL/GenBank/DDBJ databases">
        <authorList>
            <person name="Hodson N. C."/>
            <person name="Mongue J. A."/>
            <person name="Jaron S. K."/>
        </authorList>
    </citation>
    <scope>NUCLEOTIDE SEQUENCE</scope>
</reference>
<keyword evidence="2" id="KW-1185">Reference proteome</keyword>
<comment type="caution">
    <text evidence="1">The sequence shown here is derived from an EMBL/GenBank/DDBJ whole genome shotgun (WGS) entry which is preliminary data.</text>
</comment>
<dbReference type="AlphaFoldDB" id="A0A8J2NVY6"/>
<dbReference type="Proteomes" id="UP000708208">
    <property type="component" value="Unassembled WGS sequence"/>
</dbReference>
<sequence>IKPRASGSGMASNDYIEFLCNKPRKLGTRFYDEDYLEFEDAGSPVDYETKCCHQGGQNRKFTLNFGIPNDECEESADSQRCKNFWEFIDTEPILSTLIQDGQFVHSSHPFGIGKCSTHAVAPDINIDPVGLANSKRTQEIRERERELLQERHARTKALQLKSGQSVFENVPLCTDGVPSEEVFSYMLQDNLDAEFDSMTEYDNELKLRNLYKNSGICWEDEYVQEELPGECDTIYTIDTIDPIDPIDRRLTEEIIKRQSFVKETLDAKACRTVEKNQCRFHFRSGSSDLSGYNDDVAHVIKHKIRHVDTNAFSDDEA</sequence>
<protein>
    <submittedName>
        <fullName evidence="1">Uncharacterized protein</fullName>
    </submittedName>
</protein>
<gene>
    <name evidence="1" type="ORF">AFUS01_LOCUS6157</name>
</gene>
<feature type="non-terminal residue" evidence="1">
    <location>
        <position position="1"/>
    </location>
</feature>
<evidence type="ECO:0000313" key="1">
    <source>
        <dbReference type="EMBL" id="CAG7716659.1"/>
    </source>
</evidence>
<proteinExistence type="predicted"/>
<evidence type="ECO:0000313" key="2">
    <source>
        <dbReference type="Proteomes" id="UP000708208"/>
    </source>
</evidence>
<organism evidence="1 2">
    <name type="scientific">Allacma fusca</name>
    <dbReference type="NCBI Taxonomy" id="39272"/>
    <lineage>
        <taxon>Eukaryota</taxon>
        <taxon>Metazoa</taxon>
        <taxon>Ecdysozoa</taxon>
        <taxon>Arthropoda</taxon>
        <taxon>Hexapoda</taxon>
        <taxon>Collembola</taxon>
        <taxon>Symphypleona</taxon>
        <taxon>Sminthuridae</taxon>
        <taxon>Allacma</taxon>
    </lineage>
</organism>
<dbReference type="EMBL" id="CAJVCH010040205">
    <property type="protein sequence ID" value="CAG7716659.1"/>
    <property type="molecule type" value="Genomic_DNA"/>
</dbReference>
<name>A0A8J2NVY6_9HEXA</name>
<accession>A0A8J2NVY6</accession>